<sequence>MKLPLGVGEQILAHTIEKFEVKLKHTDYGPVLIGTAEELENAKDYIVKSINERLSELSNKYDESEKEEE</sequence>
<dbReference type="Proteomes" id="UP000253099">
    <property type="component" value="Unassembled WGS sequence"/>
</dbReference>
<dbReference type="EMBL" id="NIZT01000029">
    <property type="protein sequence ID" value="RBQ23083.1"/>
    <property type="molecule type" value="Genomic_DNA"/>
</dbReference>
<reference evidence="1 2" key="1">
    <citation type="submission" date="2018-06" db="EMBL/GenBank/DDBJ databases">
        <title>Genomic insight into two independent archaeal endosymbiosis events.</title>
        <authorList>
            <person name="Lind A.E."/>
            <person name="Lewis W.H."/>
            <person name="Spang A."/>
            <person name="Guy L."/>
            <person name="Embley M.T."/>
            <person name="Ettema T.J.G."/>
        </authorList>
    </citation>
    <scope>NUCLEOTIDE SEQUENCE [LARGE SCALE GENOMIC DNA]</scope>
    <source>
        <strain evidence="1">NOE</strain>
    </source>
</reference>
<gene>
    <name evidence="1" type="ORF">ALNOE001_12080</name>
</gene>
<organism evidence="1 2">
    <name type="scientific">Candidatus Methanobinarius endosymbioticus</name>
    <dbReference type="NCBI Taxonomy" id="2006182"/>
    <lineage>
        <taxon>Archaea</taxon>
        <taxon>Methanobacteriati</taxon>
        <taxon>Methanobacteriota</taxon>
        <taxon>Methanomada group</taxon>
        <taxon>Methanobacteria</taxon>
        <taxon>Methanobacteriales</taxon>
        <taxon>Methanobacteriaceae</taxon>
        <taxon>Candidatus Methanobinarius</taxon>
    </lineage>
</organism>
<evidence type="ECO:0000313" key="2">
    <source>
        <dbReference type="Proteomes" id="UP000253099"/>
    </source>
</evidence>
<name>A0A366MB87_9EURY</name>
<protein>
    <submittedName>
        <fullName evidence="1">Uncharacterized protein</fullName>
    </submittedName>
</protein>
<evidence type="ECO:0000313" key="1">
    <source>
        <dbReference type="EMBL" id="RBQ23083.1"/>
    </source>
</evidence>
<proteinExistence type="predicted"/>
<dbReference type="AlphaFoldDB" id="A0A366MB87"/>
<accession>A0A366MB87</accession>
<keyword evidence="2" id="KW-1185">Reference proteome</keyword>
<comment type="caution">
    <text evidence="1">The sequence shown here is derived from an EMBL/GenBank/DDBJ whole genome shotgun (WGS) entry which is preliminary data.</text>
</comment>